<evidence type="ECO:0000256" key="1">
    <source>
        <dbReference type="ARBA" id="ARBA00022737"/>
    </source>
</evidence>
<reference evidence="4 5" key="1">
    <citation type="submission" date="2017-07" db="EMBL/GenBank/DDBJ databases">
        <title>Niveispirillum cyanobacteriorum sp. nov., isolated from cyanobacterial aggregates in a eutrophic lake.</title>
        <authorList>
            <person name="Cai H."/>
        </authorList>
    </citation>
    <scope>NUCLEOTIDE SEQUENCE [LARGE SCALE GENOMIC DNA]</scope>
    <source>
        <strain evidence="5">TH1-14</strain>
    </source>
</reference>
<dbReference type="SMART" id="SM00028">
    <property type="entry name" value="TPR"/>
    <property type="match status" value="6"/>
</dbReference>
<evidence type="ECO:0000256" key="3">
    <source>
        <dbReference type="PROSITE-ProRule" id="PRU00339"/>
    </source>
</evidence>
<gene>
    <name evidence="4" type="ORF">CHU95_20185</name>
</gene>
<dbReference type="PANTHER" id="PTHR44186">
    <property type="match status" value="1"/>
</dbReference>
<dbReference type="EMBL" id="NOXU01000032">
    <property type="protein sequence ID" value="OYQ31472.1"/>
    <property type="molecule type" value="Genomic_DNA"/>
</dbReference>
<keyword evidence="5" id="KW-1185">Reference proteome</keyword>
<dbReference type="InterPro" id="IPR019734">
    <property type="entry name" value="TPR_rpt"/>
</dbReference>
<dbReference type="SUPFAM" id="SSF48452">
    <property type="entry name" value="TPR-like"/>
    <property type="match status" value="1"/>
</dbReference>
<feature type="repeat" description="TPR" evidence="3">
    <location>
        <begin position="72"/>
        <end position="105"/>
    </location>
</feature>
<keyword evidence="1" id="KW-0677">Repeat</keyword>
<dbReference type="OrthoDB" id="9794601at2"/>
<protein>
    <submittedName>
        <fullName evidence="4">Uncharacterized protein</fullName>
    </submittedName>
</protein>
<evidence type="ECO:0000313" key="4">
    <source>
        <dbReference type="EMBL" id="OYQ31472.1"/>
    </source>
</evidence>
<organism evidence="4 5">
    <name type="scientific">Niveispirillum lacus</name>
    <dbReference type="NCBI Taxonomy" id="1981099"/>
    <lineage>
        <taxon>Bacteria</taxon>
        <taxon>Pseudomonadati</taxon>
        <taxon>Pseudomonadota</taxon>
        <taxon>Alphaproteobacteria</taxon>
        <taxon>Rhodospirillales</taxon>
        <taxon>Azospirillaceae</taxon>
        <taxon>Niveispirillum</taxon>
    </lineage>
</organism>
<dbReference type="Gene3D" id="1.25.40.10">
    <property type="entry name" value="Tetratricopeptide repeat domain"/>
    <property type="match status" value="2"/>
</dbReference>
<dbReference type="RefSeq" id="WP_094458152.1">
    <property type="nucleotide sequence ID" value="NZ_NOXU01000032.1"/>
</dbReference>
<dbReference type="Pfam" id="PF13414">
    <property type="entry name" value="TPR_11"/>
    <property type="match status" value="1"/>
</dbReference>
<name>A0A255YQH1_9PROT</name>
<evidence type="ECO:0000256" key="2">
    <source>
        <dbReference type="ARBA" id="ARBA00022803"/>
    </source>
</evidence>
<feature type="repeat" description="TPR" evidence="3">
    <location>
        <begin position="176"/>
        <end position="209"/>
    </location>
</feature>
<feature type="repeat" description="TPR" evidence="3">
    <location>
        <begin position="38"/>
        <end position="71"/>
    </location>
</feature>
<dbReference type="Pfam" id="PF14559">
    <property type="entry name" value="TPR_19"/>
    <property type="match status" value="1"/>
</dbReference>
<comment type="caution">
    <text evidence="4">The sequence shown here is derived from an EMBL/GenBank/DDBJ whole genome shotgun (WGS) entry which is preliminary data.</text>
</comment>
<keyword evidence="2 3" id="KW-0802">TPR repeat</keyword>
<proteinExistence type="predicted"/>
<dbReference type="PROSITE" id="PS50005">
    <property type="entry name" value="TPR"/>
    <property type="match status" value="4"/>
</dbReference>
<dbReference type="InterPro" id="IPR011990">
    <property type="entry name" value="TPR-like_helical_dom_sf"/>
</dbReference>
<dbReference type="AlphaFoldDB" id="A0A255YQH1"/>
<sequence>MKTISERLATALADHRDGHIDRAADAYRQMLKADPNNVDALHLLGLTELQAGRTDQAVALMARAVQLAPWMVEARLNLANALSQRGDRDNALAMWRSVLALDPSNTAAWHALGAASAGHGGAGRAGAIRALRRAARLEPTRAEIHHDLGLLLRQDDQNEEAIACQRQALSLQPGMLSAWMSLGNALLEKGEVLEAETALKRAICLAPHRPEIWFNLGNLHYRNANLEMALTCYRRSAALGLAAARARVVATLVDLRRDGEAEVALVAYLPLDGTDVSTCLEYLYLLLVRGDRQSEARSLFSRLETVPMAGRLYPVECRTALSALDLADGDPAKAVARLENLRSDNCWMFTVRSLAALERTRRQQGWHWHRPSNHDPTRPRLTSTTLGNRGRFAHNVLEYVLLRLYAQQRGCILETPDWVGGAYFELDDPVPSGPLPPWPFGRRILNGFVTGHYQGEAPVDRDALSPLFLYDYPLALRDRVRSWLRPRRQWAPWIDPPVNALRAVGKTIVAIHIRRGDFLQYGYPITETQSYVDWLRRLWPTLDKPVLYLASDDIPGVRAAFREFRPVTLHDAGPAWPGLEFLQDFHVLTQADIVGISAASGFSQLAARLNKNAVLCVEPDLATGGIKPFVGWV</sequence>
<accession>A0A255YQH1</accession>
<dbReference type="Pfam" id="PF13181">
    <property type="entry name" value="TPR_8"/>
    <property type="match status" value="1"/>
</dbReference>
<dbReference type="Gene3D" id="3.40.50.11350">
    <property type="match status" value="1"/>
</dbReference>
<dbReference type="Proteomes" id="UP000216998">
    <property type="component" value="Unassembled WGS sequence"/>
</dbReference>
<dbReference type="PANTHER" id="PTHR44186:SF1">
    <property type="entry name" value="BARDET-BIEDL SYNDROME 4 PROTEIN"/>
    <property type="match status" value="1"/>
</dbReference>
<feature type="repeat" description="TPR" evidence="3">
    <location>
        <begin position="142"/>
        <end position="175"/>
    </location>
</feature>
<evidence type="ECO:0000313" key="5">
    <source>
        <dbReference type="Proteomes" id="UP000216998"/>
    </source>
</evidence>